<dbReference type="FunFam" id="2.40.50.100:FF:000020">
    <property type="entry name" value="50S ribosomal protein L27"/>
    <property type="match status" value="1"/>
</dbReference>
<dbReference type="Gene3D" id="2.40.50.100">
    <property type="match status" value="1"/>
</dbReference>
<protein>
    <recommendedName>
        <fullName evidence="4">50S ribosomal protein L27, chloroplastic</fullName>
    </recommendedName>
</protein>
<dbReference type="GO" id="GO:0003735">
    <property type="term" value="F:structural constituent of ribosome"/>
    <property type="evidence" value="ECO:0007669"/>
    <property type="project" value="InterPro"/>
</dbReference>
<evidence type="ECO:0000256" key="5">
    <source>
        <dbReference type="SAM" id="MobiDB-lite"/>
    </source>
</evidence>
<dbReference type="AlphaFoldDB" id="A0A3R5QRP9"/>
<sequence length="111" mass="12016">MAHKKGAGSTKNGRDSNAQRLGIKENHGKFVLNGQILVRQRGTKIRPGINVGVAKDHTLYATQEGTVTYKYSKSGFTSVSINPPIWNQLVTDLGYSSWESLVGSVSSKAHS</sequence>
<evidence type="ECO:0000256" key="3">
    <source>
        <dbReference type="ARBA" id="ARBA00023274"/>
    </source>
</evidence>
<keyword evidence="3" id="KW-0687">Ribonucleoprotein</keyword>
<name>A0A3R5QRP9_9STRA</name>
<feature type="compositionally biased region" description="Polar residues" evidence="5">
    <location>
        <begin position="9"/>
        <end position="19"/>
    </location>
</feature>
<dbReference type="PANTHER" id="PTHR15893:SF0">
    <property type="entry name" value="LARGE RIBOSOMAL SUBUNIT PROTEIN BL27M"/>
    <property type="match status" value="1"/>
</dbReference>
<dbReference type="RefSeq" id="YP_009550612.1">
    <property type="nucleotide sequence ID" value="NC_040296.1"/>
</dbReference>
<gene>
    <name evidence="6" type="primary">rpl27</name>
</gene>
<dbReference type="SUPFAM" id="SSF110324">
    <property type="entry name" value="Ribosomal L27 protein-like"/>
    <property type="match status" value="1"/>
</dbReference>
<keyword evidence="6" id="KW-0934">Plastid</keyword>
<evidence type="ECO:0000256" key="4">
    <source>
        <dbReference type="ARBA" id="ARBA00035428"/>
    </source>
</evidence>
<dbReference type="GO" id="GO:0005840">
    <property type="term" value="C:ribosome"/>
    <property type="evidence" value="ECO:0007669"/>
    <property type="project" value="UniProtKB-KW"/>
</dbReference>
<evidence type="ECO:0000256" key="2">
    <source>
        <dbReference type="ARBA" id="ARBA00022980"/>
    </source>
</evidence>
<evidence type="ECO:0000256" key="1">
    <source>
        <dbReference type="ARBA" id="ARBA00010797"/>
    </source>
</evidence>
<dbReference type="HAMAP" id="MF_00539">
    <property type="entry name" value="Ribosomal_bL27"/>
    <property type="match status" value="1"/>
</dbReference>
<dbReference type="EMBL" id="MK281454">
    <property type="protein sequence ID" value="QAA11548.1"/>
    <property type="molecule type" value="Genomic_DNA"/>
</dbReference>
<accession>A0A3R5QRP9</accession>
<dbReference type="InterPro" id="IPR018261">
    <property type="entry name" value="Ribosomal_bL27_CS"/>
</dbReference>
<dbReference type="InterPro" id="IPR001684">
    <property type="entry name" value="Ribosomal_bL27"/>
</dbReference>
<geneLocation type="plastid" evidence="6"/>
<dbReference type="Pfam" id="PF01016">
    <property type="entry name" value="Ribosomal_L27"/>
    <property type="match status" value="1"/>
</dbReference>
<dbReference type="PROSITE" id="PS00831">
    <property type="entry name" value="RIBOSOMAL_L27"/>
    <property type="match status" value="1"/>
</dbReference>
<dbReference type="PANTHER" id="PTHR15893">
    <property type="entry name" value="RIBOSOMAL PROTEIN L27"/>
    <property type="match status" value="1"/>
</dbReference>
<keyword evidence="2 6" id="KW-0689">Ribosomal protein</keyword>
<dbReference type="GO" id="GO:0006412">
    <property type="term" value="P:translation"/>
    <property type="evidence" value="ECO:0007669"/>
    <property type="project" value="InterPro"/>
</dbReference>
<organism evidence="6">
    <name type="scientific">Eustigmatophyceae sp. Chic 10/23 P-6w</name>
    <dbReference type="NCBI Taxonomy" id="1446905"/>
    <lineage>
        <taxon>Eukaryota</taxon>
        <taxon>Sar</taxon>
        <taxon>Stramenopiles</taxon>
        <taxon>Ochrophyta</taxon>
        <taxon>Eustigmatophyceae</taxon>
    </lineage>
</organism>
<proteinExistence type="inferred from homology"/>
<comment type="similarity">
    <text evidence="1">Belongs to the bacterial ribosomal protein bL27 family.</text>
</comment>
<evidence type="ECO:0000313" key="6">
    <source>
        <dbReference type="EMBL" id="QAA11548.1"/>
    </source>
</evidence>
<dbReference type="GO" id="GO:1990904">
    <property type="term" value="C:ribonucleoprotein complex"/>
    <property type="evidence" value="ECO:0007669"/>
    <property type="project" value="UniProtKB-KW"/>
</dbReference>
<dbReference type="NCBIfam" id="TIGR00062">
    <property type="entry name" value="L27"/>
    <property type="match status" value="1"/>
</dbReference>
<reference evidence="6" key="1">
    <citation type="journal article" date="2019" name="Genome Biol. Evol.">
        <title>Plastid Genomes and Proteins Illuminate the Evolution of Eustigmatophyte Algae and Their Bacterial Endosymbionts.</title>
        <authorList>
            <person name="Sevcikova T."/>
            <person name="Yurchenko T."/>
            <person name="Fawley K.P."/>
            <person name="Amaral R."/>
            <person name="Strnad H."/>
            <person name="Santos L.M."/>
            <person name="Fawley M.W."/>
            <person name="Elias M."/>
        </authorList>
    </citation>
    <scope>NUCLEOTIDE SEQUENCE</scope>
</reference>
<dbReference type="PRINTS" id="PR00063">
    <property type="entry name" value="RIBOSOMALL27"/>
</dbReference>
<feature type="region of interest" description="Disordered" evidence="5">
    <location>
        <begin position="1"/>
        <end position="22"/>
    </location>
</feature>
<dbReference type="GeneID" id="38947637"/>